<feature type="region of interest" description="Disordered" evidence="3">
    <location>
        <begin position="379"/>
        <end position="404"/>
    </location>
</feature>
<keyword evidence="10" id="KW-1185">Reference proteome</keyword>
<dbReference type="InterPro" id="IPR058624">
    <property type="entry name" value="MdtA-like_HH"/>
</dbReference>
<feature type="domain" description="Multidrug resistance protein MdtA-like barrel-sandwich hybrid" evidence="6">
    <location>
        <begin position="70"/>
        <end position="212"/>
    </location>
</feature>
<dbReference type="PANTHER" id="PTHR30158:SF3">
    <property type="entry name" value="MULTIDRUG EFFLUX PUMP SUBUNIT ACRA-RELATED"/>
    <property type="match status" value="1"/>
</dbReference>
<dbReference type="SUPFAM" id="SSF111369">
    <property type="entry name" value="HlyD-like secretion proteins"/>
    <property type="match status" value="1"/>
</dbReference>
<evidence type="ECO:0000256" key="2">
    <source>
        <dbReference type="ARBA" id="ARBA00009477"/>
    </source>
</evidence>
<protein>
    <submittedName>
        <fullName evidence="9">Efflux RND transporter periplasmic adaptor subunit</fullName>
    </submittedName>
</protein>
<sequence length="404" mass="41713">MQINPNLLFKALVPVLASTFLVAGCSGDKQQGGAPGAAAPAAPAVTVVAVHTEAVPLMVELPGRTAPYLIAEVRPQVTGIVKQRQFNEGSEVKAGQVLYQIDPATYQATYDSAKAALARAEANLHAAGLKAQRYADLVKIEAVSKQADDEASAALKQAQADVASAKAAVDRARIDLDFTRLSSPIAGRIGRSAVTPGALVTANQAEALATVQTLDPIYVDVTQSSADLLRLKRDLANGKLQRAGGDSVPVKLVLEDGSVYGAEGKLAFSDVTVDQGTGSVTLRAVVPNPKGELLPGMYVRARLTQGVKGDAVLVPHVAVSHDPRGNAQVMVVNGESKVEARVVKAEQSLGDKWVVTDGLASGDRVIIEGLQRVRPGAQVEAQEAGAPSANAANAASPAAAPAKN</sequence>
<comment type="subcellular location">
    <subcellularLocation>
        <location evidence="1">Cell envelope</location>
    </subcellularLocation>
</comment>
<dbReference type="InterPro" id="IPR006143">
    <property type="entry name" value="RND_pump_MFP"/>
</dbReference>
<gene>
    <name evidence="9" type="ORF">GPA25_22515</name>
</gene>
<evidence type="ECO:0000256" key="1">
    <source>
        <dbReference type="ARBA" id="ARBA00004196"/>
    </source>
</evidence>
<dbReference type="InterPro" id="IPR058626">
    <property type="entry name" value="MdtA-like_b-barrel"/>
</dbReference>
<feature type="chain" id="PRO_5045539474" evidence="4">
    <location>
        <begin position="24"/>
        <end position="404"/>
    </location>
</feature>
<feature type="domain" description="Multidrug resistance protein MdtA-like alpha-helical hairpin" evidence="5">
    <location>
        <begin position="109"/>
        <end position="179"/>
    </location>
</feature>
<dbReference type="RefSeq" id="WP_169262653.1">
    <property type="nucleotide sequence ID" value="NZ_WTVQ01000069.1"/>
</dbReference>
<dbReference type="InterPro" id="IPR058625">
    <property type="entry name" value="MdtA-like_BSH"/>
</dbReference>
<dbReference type="Pfam" id="PF25944">
    <property type="entry name" value="Beta-barrel_RND"/>
    <property type="match status" value="1"/>
</dbReference>
<evidence type="ECO:0000259" key="6">
    <source>
        <dbReference type="Pfam" id="PF25917"/>
    </source>
</evidence>
<proteinExistence type="inferred from homology"/>
<dbReference type="PANTHER" id="PTHR30158">
    <property type="entry name" value="ACRA/E-RELATED COMPONENT OF DRUG EFFLUX TRANSPORTER"/>
    <property type="match status" value="1"/>
</dbReference>
<accession>A0ABX1QJQ6</accession>
<dbReference type="Gene3D" id="2.40.30.170">
    <property type="match status" value="1"/>
</dbReference>
<reference evidence="9 10" key="1">
    <citation type="submission" date="2019-12" db="EMBL/GenBank/DDBJ databases">
        <title>Comparative genomics gives insights into the taxonomy of the Azoarcus-Aromatoleum group and reveals separate origins of nif in the plant-associated Azoarcus and non-plant-associated Aromatoleum sub-groups.</title>
        <authorList>
            <person name="Lafos M."/>
            <person name="Maluk M."/>
            <person name="Batista M."/>
            <person name="Junghare M."/>
            <person name="Carmona M."/>
            <person name="Faoro H."/>
            <person name="Cruz L.M."/>
            <person name="Battistoni F."/>
            <person name="De Souza E."/>
            <person name="Pedrosa F."/>
            <person name="Chen W.-M."/>
            <person name="Poole P.S."/>
            <person name="Dixon R.A."/>
            <person name="James E.K."/>
        </authorList>
    </citation>
    <scope>NUCLEOTIDE SEQUENCE [LARGE SCALE GENOMIC DNA]</scope>
    <source>
        <strain evidence="9 10">22Lin</strain>
    </source>
</reference>
<feature type="domain" description="Multidrug resistance protein MdtA-like beta-barrel" evidence="7">
    <location>
        <begin position="216"/>
        <end position="306"/>
    </location>
</feature>
<dbReference type="Gene3D" id="2.40.50.100">
    <property type="match status" value="1"/>
</dbReference>
<dbReference type="Gene3D" id="1.10.287.470">
    <property type="entry name" value="Helix hairpin bin"/>
    <property type="match status" value="1"/>
</dbReference>
<dbReference type="NCBIfam" id="TIGR01730">
    <property type="entry name" value="RND_mfp"/>
    <property type="match status" value="1"/>
</dbReference>
<evidence type="ECO:0000259" key="5">
    <source>
        <dbReference type="Pfam" id="PF25876"/>
    </source>
</evidence>
<feature type="signal peptide" evidence="4">
    <location>
        <begin position="1"/>
        <end position="23"/>
    </location>
</feature>
<dbReference type="Pfam" id="PF25967">
    <property type="entry name" value="RND-MFP_C"/>
    <property type="match status" value="1"/>
</dbReference>
<dbReference type="Pfam" id="PF25876">
    <property type="entry name" value="HH_MFP_RND"/>
    <property type="match status" value="1"/>
</dbReference>
<feature type="compositionally biased region" description="Low complexity" evidence="3">
    <location>
        <begin position="386"/>
        <end position="404"/>
    </location>
</feature>
<evidence type="ECO:0000256" key="3">
    <source>
        <dbReference type="SAM" id="MobiDB-lite"/>
    </source>
</evidence>
<comment type="similarity">
    <text evidence="2">Belongs to the membrane fusion protein (MFP) (TC 8.A.1) family.</text>
</comment>
<evidence type="ECO:0000313" key="10">
    <source>
        <dbReference type="Proteomes" id="UP000648984"/>
    </source>
</evidence>
<keyword evidence="4" id="KW-0732">Signal</keyword>
<dbReference type="EMBL" id="WTVQ01000069">
    <property type="protein sequence ID" value="NMG77530.1"/>
    <property type="molecule type" value="Genomic_DNA"/>
</dbReference>
<organism evidence="9 10">
    <name type="scientific">Aromatoleum diolicum</name>
    <dbReference type="NCBI Taxonomy" id="75796"/>
    <lineage>
        <taxon>Bacteria</taxon>
        <taxon>Pseudomonadati</taxon>
        <taxon>Pseudomonadota</taxon>
        <taxon>Betaproteobacteria</taxon>
        <taxon>Rhodocyclales</taxon>
        <taxon>Rhodocyclaceae</taxon>
        <taxon>Aromatoleum</taxon>
    </lineage>
</organism>
<dbReference type="Proteomes" id="UP000648984">
    <property type="component" value="Unassembled WGS sequence"/>
</dbReference>
<dbReference type="Pfam" id="PF25917">
    <property type="entry name" value="BSH_RND"/>
    <property type="match status" value="1"/>
</dbReference>
<evidence type="ECO:0000313" key="9">
    <source>
        <dbReference type="EMBL" id="NMG77530.1"/>
    </source>
</evidence>
<comment type="caution">
    <text evidence="9">The sequence shown here is derived from an EMBL/GenBank/DDBJ whole genome shotgun (WGS) entry which is preliminary data.</text>
</comment>
<dbReference type="Gene3D" id="2.40.420.20">
    <property type="match status" value="1"/>
</dbReference>
<evidence type="ECO:0000259" key="7">
    <source>
        <dbReference type="Pfam" id="PF25944"/>
    </source>
</evidence>
<evidence type="ECO:0000259" key="8">
    <source>
        <dbReference type="Pfam" id="PF25967"/>
    </source>
</evidence>
<feature type="domain" description="Multidrug resistance protein MdtA-like C-terminal permuted SH3" evidence="8">
    <location>
        <begin position="310"/>
        <end position="372"/>
    </location>
</feature>
<dbReference type="InterPro" id="IPR058627">
    <property type="entry name" value="MdtA-like_C"/>
</dbReference>
<name>A0ABX1QJQ6_9RHOO</name>
<evidence type="ECO:0000256" key="4">
    <source>
        <dbReference type="SAM" id="SignalP"/>
    </source>
</evidence>